<evidence type="ECO:0000259" key="9">
    <source>
        <dbReference type="Pfam" id="PF04100"/>
    </source>
</evidence>
<evidence type="ECO:0000256" key="8">
    <source>
        <dbReference type="SAM" id="MobiDB-lite"/>
    </source>
</evidence>
<dbReference type="AlphaFoldDB" id="R0JZY8"/>
<dbReference type="InterPro" id="IPR038260">
    <property type="entry name" value="Vps53_C_sf"/>
</dbReference>
<dbReference type="FunFam" id="1.10.357.110:FF:000003">
    <property type="entry name" value="Putative GARP complex subunit Vps53"/>
    <property type="match status" value="1"/>
</dbReference>
<evidence type="ECO:0000259" key="10">
    <source>
        <dbReference type="Pfam" id="PF16854"/>
    </source>
</evidence>
<evidence type="ECO:0000256" key="5">
    <source>
        <dbReference type="ARBA" id="ARBA00023034"/>
    </source>
</evidence>
<keyword evidence="5" id="KW-0333">Golgi apparatus</keyword>
<dbReference type="RefSeq" id="XP_008026054.1">
    <property type="nucleotide sequence ID" value="XM_008027863.1"/>
</dbReference>
<evidence type="ECO:0000256" key="4">
    <source>
        <dbReference type="ARBA" id="ARBA00022753"/>
    </source>
</evidence>
<feature type="region of interest" description="Disordered" evidence="8">
    <location>
        <begin position="772"/>
        <end position="792"/>
    </location>
</feature>
<comment type="subcellular location">
    <subcellularLocation>
        <location evidence="2">Endosome membrane</location>
        <topology evidence="2">Peripheral membrane protein</topology>
    </subcellularLocation>
    <subcellularLocation>
        <location evidence="1">Golgi apparatus</location>
        <location evidence="1">trans-Golgi network membrane</location>
        <topology evidence="1">Peripheral membrane protein</topology>
    </subcellularLocation>
</comment>
<dbReference type="InterPro" id="IPR031745">
    <property type="entry name" value="Vps53_C"/>
</dbReference>
<dbReference type="HOGENOM" id="CLU_007339_1_0_1"/>
<accession>R0JZY8</accession>
<comment type="similarity">
    <text evidence="3">Belongs to the VPS53 family.</text>
</comment>
<feature type="domain" description="Vps53 C-terminal" evidence="10">
    <location>
        <begin position="607"/>
        <end position="691"/>
    </location>
</feature>
<reference evidence="11 12" key="2">
    <citation type="journal article" date="2013" name="PLoS Genet.">
        <title>Comparative genome structure, secondary metabolite, and effector coding capacity across Cochliobolus pathogens.</title>
        <authorList>
            <person name="Condon B.J."/>
            <person name="Leng Y."/>
            <person name="Wu D."/>
            <person name="Bushley K.E."/>
            <person name="Ohm R.A."/>
            <person name="Otillar R."/>
            <person name="Martin J."/>
            <person name="Schackwitz W."/>
            <person name="Grimwood J."/>
            <person name="MohdZainudin N."/>
            <person name="Xue C."/>
            <person name="Wang R."/>
            <person name="Manning V.A."/>
            <person name="Dhillon B."/>
            <person name="Tu Z.J."/>
            <person name="Steffenson B.J."/>
            <person name="Salamov A."/>
            <person name="Sun H."/>
            <person name="Lowry S."/>
            <person name="LaButti K."/>
            <person name="Han J."/>
            <person name="Copeland A."/>
            <person name="Lindquist E."/>
            <person name="Barry K."/>
            <person name="Schmutz J."/>
            <person name="Baker S.E."/>
            <person name="Ciuffetti L.M."/>
            <person name="Grigoriev I.V."/>
            <person name="Zhong S."/>
            <person name="Turgeon B.G."/>
        </authorList>
    </citation>
    <scope>NUCLEOTIDE SEQUENCE [LARGE SCALE GENOMIC DNA]</scope>
    <source>
        <strain evidence="12">28A</strain>
    </source>
</reference>
<dbReference type="Proteomes" id="UP000016935">
    <property type="component" value="Unassembled WGS sequence"/>
</dbReference>
<gene>
    <name evidence="11" type="ORF">SETTUDRAFT_169217</name>
</gene>
<proteinExistence type="inferred from homology"/>
<dbReference type="GeneID" id="19400829"/>
<reference evidence="11 12" key="1">
    <citation type="journal article" date="2012" name="PLoS Pathog.">
        <title>Diverse lifestyles and strategies of plant pathogenesis encoded in the genomes of eighteen Dothideomycetes fungi.</title>
        <authorList>
            <person name="Ohm R.A."/>
            <person name="Feau N."/>
            <person name="Henrissat B."/>
            <person name="Schoch C.L."/>
            <person name="Horwitz B.A."/>
            <person name="Barry K.W."/>
            <person name="Condon B.J."/>
            <person name="Copeland A.C."/>
            <person name="Dhillon B."/>
            <person name="Glaser F."/>
            <person name="Hesse C.N."/>
            <person name="Kosti I."/>
            <person name="LaButti K."/>
            <person name="Lindquist E.A."/>
            <person name="Lucas S."/>
            <person name="Salamov A.A."/>
            <person name="Bradshaw R.E."/>
            <person name="Ciuffetti L."/>
            <person name="Hamelin R.C."/>
            <person name="Kema G.H.J."/>
            <person name="Lawrence C."/>
            <person name="Scott J.A."/>
            <person name="Spatafora J.W."/>
            <person name="Turgeon B.G."/>
            <person name="de Wit P.J.G.M."/>
            <person name="Zhong S."/>
            <person name="Goodwin S.B."/>
            <person name="Grigoriev I.V."/>
        </authorList>
    </citation>
    <scope>NUCLEOTIDE SEQUENCE [LARGE SCALE GENOMIC DNA]</scope>
    <source>
        <strain evidence="12">28A</strain>
    </source>
</reference>
<dbReference type="GO" id="GO:0005829">
    <property type="term" value="C:cytosol"/>
    <property type="evidence" value="ECO:0007669"/>
    <property type="project" value="GOC"/>
</dbReference>
<dbReference type="Pfam" id="PF04100">
    <property type="entry name" value="Vps53_N"/>
    <property type="match status" value="1"/>
</dbReference>
<evidence type="ECO:0000256" key="7">
    <source>
        <dbReference type="SAM" id="Coils"/>
    </source>
</evidence>
<dbReference type="GO" id="GO:0010008">
    <property type="term" value="C:endosome membrane"/>
    <property type="evidence" value="ECO:0007669"/>
    <property type="project" value="UniProtKB-SubCell"/>
</dbReference>
<evidence type="ECO:0000313" key="12">
    <source>
        <dbReference type="Proteomes" id="UP000016935"/>
    </source>
</evidence>
<dbReference type="OrthoDB" id="10261632at2759"/>
<dbReference type="Gene3D" id="1.10.357.110">
    <property type="entry name" value="Vacuolar protein sorting-associated protein 53, C-terminus"/>
    <property type="match status" value="1"/>
</dbReference>
<dbReference type="STRING" id="671987.R0JZY8"/>
<evidence type="ECO:0000256" key="6">
    <source>
        <dbReference type="ARBA" id="ARBA00023136"/>
    </source>
</evidence>
<protein>
    <recommendedName>
        <fullName evidence="13">Vps53 N-terminal domain-containing protein</fullName>
    </recommendedName>
</protein>
<evidence type="ECO:0008006" key="13">
    <source>
        <dbReference type="Google" id="ProtNLM"/>
    </source>
</evidence>
<keyword evidence="7" id="KW-0175">Coiled coil</keyword>
<dbReference type="Pfam" id="PF16854">
    <property type="entry name" value="VPS53_C"/>
    <property type="match status" value="1"/>
</dbReference>
<dbReference type="GO" id="GO:0042147">
    <property type="term" value="P:retrograde transport, endosome to Golgi"/>
    <property type="evidence" value="ECO:0007669"/>
    <property type="project" value="InterPro"/>
</dbReference>
<keyword evidence="12" id="KW-1185">Reference proteome</keyword>
<dbReference type="InterPro" id="IPR007234">
    <property type="entry name" value="Vps53_N"/>
</dbReference>
<feature type="domain" description="Vps53 N-terminal" evidence="9">
    <location>
        <begin position="11"/>
        <end position="387"/>
    </location>
</feature>
<dbReference type="eggNOG" id="KOG2180">
    <property type="taxonomic scope" value="Eukaryota"/>
</dbReference>
<evidence type="ECO:0000256" key="3">
    <source>
        <dbReference type="ARBA" id="ARBA00008628"/>
    </source>
</evidence>
<organism evidence="11 12">
    <name type="scientific">Exserohilum turcicum (strain 28A)</name>
    <name type="common">Northern leaf blight fungus</name>
    <name type="synonym">Setosphaeria turcica</name>
    <dbReference type="NCBI Taxonomy" id="671987"/>
    <lineage>
        <taxon>Eukaryota</taxon>
        <taxon>Fungi</taxon>
        <taxon>Dikarya</taxon>
        <taxon>Ascomycota</taxon>
        <taxon>Pezizomycotina</taxon>
        <taxon>Dothideomycetes</taxon>
        <taxon>Pleosporomycetidae</taxon>
        <taxon>Pleosporales</taxon>
        <taxon>Pleosporineae</taxon>
        <taxon>Pleosporaceae</taxon>
        <taxon>Exserohilum</taxon>
    </lineage>
</organism>
<evidence type="ECO:0000256" key="2">
    <source>
        <dbReference type="ARBA" id="ARBA00004481"/>
    </source>
</evidence>
<keyword evidence="6" id="KW-0472">Membrane</keyword>
<evidence type="ECO:0000256" key="1">
    <source>
        <dbReference type="ARBA" id="ARBA00004150"/>
    </source>
</evidence>
<dbReference type="EMBL" id="KB908593">
    <property type="protein sequence ID" value="EOA86458.1"/>
    <property type="molecule type" value="Genomic_DNA"/>
</dbReference>
<dbReference type="PANTHER" id="PTHR12820">
    <property type="entry name" value="VACUOLAR SORTING PROTEIN 53"/>
    <property type="match status" value="1"/>
</dbReference>
<feature type="coiled-coil region" evidence="7">
    <location>
        <begin position="67"/>
        <end position="101"/>
    </location>
</feature>
<dbReference type="GO" id="GO:0000938">
    <property type="term" value="C:GARP complex"/>
    <property type="evidence" value="ECO:0007669"/>
    <property type="project" value="InterPro"/>
</dbReference>
<sequence length="823" mass="91839">MDAALTLNAAEYDPIDHLNALFSHPATLSSVAATSEALRSYQDDLDEDIAGVIASQSSSDSDSVQRIQAAKAELADLFKRIESVRERAMQTEQTITEMTADIKRLDSTKKNLTLSMTALKRLQMLTTAYEQLRSLSKSRQYKECAQLLQAVIQLVAHFKSYRSIDQIATLSRNVADVQGELLEQVCEDFELTFAKGETAQRKAMLAEACLVIDALGEHARTRLINWYCNTQLREYRQVFRGNDEAGSLDNIGRRYSWFNRMMKTYDVEHASIFPSYWRVNEMLANSFCEGTREDFKSILQKSVRRGDGQSLDVELLLSCLQETLDFEQSLERRFSNESRSSLDTVASKEDRPHGFSQAISEAFEPYMSLWVESQDKQLAMLMPKYRQQPLRNPEEEFSHQAVIPSSTELFSFYRLTLAQCAKLSTGTRLQELSTTFAKYLDQYGQQVLYYFLSEKAGAQGPSIEDAILILNTADYCYVTCNQLEEKIRSRIDEEFKEKVDLQSQADVFMGIASATVRMLVRKVEIACEPSWREMRNTPWAKLESVGDQSTYVGELLRNVKERSGEILKYLHKQQYARAFCDNLVDLMAAAYIANIVQCKPISEVGAEQMLLDSYVLKKGLTEIPTLNDEPGTAPSASFIKRVNQSTSKIDPLLKTLQVRPSPPEALVQAYLIHIADKSDTNFRKILDLKGIRKAEQTQLLDLFAAFRASPNHANLVQNSPFLTPLLIQAGSGSGSAASVMGTMGTPSLSSGRFDAAGLGNLLVNAARDGVDRFGSPAPGQQQGAAGAGGGDGGANLESNLKNIGKFFRRDVGFRGFGRSEDAR</sequence>
<keyword evidence="4" id="KW-0967">Endosome</keyword>
<dbReference type="PANTHER" id="PTHR12820:SF0">
    <property type="entry name" value="VACUOLAR PROTEIN SORTING-ASSOCIATED PROTEIN 53 HOMOLOG"/>
    <property type="match status" value="1"/>
</dbReference>
<name>R0JZY8_EXST2</name>
<dbReference type="InterPro" id="IPR039766">
    <property type="entry name" value="Vps53"/>
</dbReference>
<evidence type="ECO:0000313" key="11">
    <source>
        <dbReference type="EMBL" id="EOA86458.1"/>
    </source>
</evidence>